<evidence type="ECO:0000313" key="2">
    <source>
        <dbReference type="Proteomes" id="UP000281547"/>
    </source>
</evidence>
<dbReference type="Proteomes" id="UP000281547">
    <property type="component" value="Unassembled WGS sequence"/>
</dbReference>
<dbReference type="RefSeq" id="WP_127187824.1">
    <property type="nucleotide sequence ID" value="NZ_RZNJ01000002.1"/>
</dbReference>
<dbReference type="Pfam" id="PF03746">
    <property type="entry name" value="LamB_YcsF"/>
    <property type="match status" value="1"/>
</dbReference>
<sequence length="247" mass="25355">MTHLDLNADLGEGLGGDAEMLAIVSSASIACGGHAGDPASMRAALRAAGRHGVTAGYHPGFLDPENFGRTRLTLAPATLERQLRTQLEALAAIAAEEAVPLRYVKLHGALANMAAEDEALARHCFSAVRAFDPGLAILALDATAQVSAADALGLAIIAEAYADRAYRADGLLVPRAEPGAVLHDHAAIASRALRLAESGELVASDGTILRTRARSLCIHGDNPEAIAIARAVRAALTGAGIAIRAAL</sequence>
<dbReference type="InterPro" id="IPR011330">
    <property type="entry name" value="Glyco_hydro/deAcase_b/a-brl"/>
</dbReference>
<dbReference type="EMBL" id="RZNJ01000002">
    <property type="protein sequence ID" value="RUT32867.1"/>
    <property type="molecule type" value="Genomic_DNA"/>
</dbReference>
<dbReference type="PANTHER" id="PTHR30292:SF0">
    <property type="entry name" value="5-OXOPROLINASE SUBUNIT A"/>
    <property type="match status" value="1"/>
</dbReference>
<dbReference type="CDD" id="cd10787">
    <property type="entry name" value="LamB_YcsF_like"/>
    <property type="match status" value="1"/>
</dbReference>
<dbReference type="SUPFAM" id="SSF88713">
    <property type="entry name" value="Glycoside hydrolase/deacetylase"/>
    <property type="match status" value="1"/>
</dbReference>
<organism evidence="1 2">
    <name type="scientific">Arsenicitalea aurantiaca</name>
    <dbReference type="NCBI Taxonomy" id="1783274"/>
    <lineage>
        <taxon>Bacteria</taxon>
        <taxon>Pseudomonadati</taxon>
        <taxon>Pseudomonadota</taxon>
        <taxon>Alphaproteobacteria</taxon>
        <taxon>Hyphomicrobiales</taxon>
        <taxon>Devosiaceae</taxon>
        <taxon>Arsenicitalea</taxon>
    </lineage>
</organism>
<dbReference type="PANTHER" id="PTHR30292">
    <property type="entry name" value="UNCHARACTERIZED PROTEIN YBGL-RELATED"/>
    <property type="match status" value="1"/>
</dbReference>
<proteinExistence type="predicted"/>
<dbReference type="Gene3D" id="3.20.20.370">
    <property type="entry name" value="Glycoside hydrolase/deacetylase"/>
    <property type="match status" value="1"/>
</dbReference>
<keyword evidence="2" id="KW-1185">Reference proteome</keyword>
<comment type="caution">
    <text evidence="1">The sequence shown here is derived from an EMBL/GenBank/DDBJ whole genome shotgun (WGS) entry which is preliminary data.</text>
</comment>
<reference evidence="1 2" key="1">
    <citation type="journal article" date="2016" name="Int. J. Syst. Evol. Microbiol.">
        <title>Arsenicitalea aurantiaca gen. nov., sp. nov., a new member of the family Hyphomicrobiaceae, isolated from high-arsenic sediment.</title>
        <authorList>
            <person name="Mu Y."/>
            <person name="Zhou L."/>
            <person name="Zeng X.C."/>
            <person name="Liu L."/>
            <person name="Pan Y."/>
            <person name="Chen X."/>
            <person name="Wang J."/>
            <person name="Li S."/>
            <person name="Li W.J."/>
            <person name="Wang Y."/>
        </authorList>
    </citation>
    <scope>NUCLEOTIDE SEQUENCE [LARGE SCALE GENOMIC DNA]</scope>
    <source>
        <strain evidence="1 2">42-50</strain>
    </source>
</reference>
<dbReference type="AlphaFoldDB" id="A0A433XFH5"/>
<dbReference type="NCBIfam" id="NF003814">
    <property type="entry name" value="PRK05406.1-3"/>
    <property type="match status" value="1"/>
</dbReference>
<name>A0A433XFH5_9HYPH</name>
<evidence type="ECO:0000313" key="1">
    <source>
        <dbReference type="EMBL" id="RUT32867.1"/>
    </source>
</evidence>
<protein>
    <submittedName>
        <fullName evidence="1">LamB/YcsF family protein</fullName>
    </submittedName>
</protein>
<accession>A0A433XFH5</accession>
<dbReference type="GO" id="GO:0005975">
    <property type="term" value="P:carbohydrate metabolic process"/>
    <property type="evidence" value="ECO:0007669"/>
    <property type="project" value="InterPro"/>
</dbReference>
<dbReference type="InterPro" id="IPR005501">
    <property type="entry name" value="LamB/YcsF/PxpA-like"/>
</dbReference>
<dbReference type="OrthoDB" id="9773478at2"/>
<gene>
    <name evidence="1" type="ORF">EMQ25_06945</name>
</gene>